<evidence type="ECO:0000256" key="3">
    <source>
        <dbReference type="ARBA" id="ARBA00012261"/>
    </source>
</evidence>
<feature type="domain" description="Formyl transferase C-terminal" evidence="10">
    <location>
        <begin position="204"/>
        <end position="312"/>
    </location>
</feature>
<evidence type="ECO:0000256" key="8">
    <source>
        <dbReference type="HAMAP-Rule" id="MF_00182"/>
    </source>
</evidence>
<sequence length="327" mass="36430">MKRIIFMGTPAFSAPILETLVSQFDVVAAVTQPDRPVGRKRLLTPSPVKKVALKHGIDVYQPEKITQSTELEQLMALKADVIVTAAFGQFLPSKLLKTPTFGAVNVHASLLPEYRGGAPVHYAIWQGKKETGITFMRMVKEMDAGNILKQYRIPILPTDDVGSMFDKLSQLACLKITGFLEDLFAGNITEIKQDERYISYSPTIKKEEERIDWTGSAQEIDQKIRAFRPFPGTYTFLDGQRFKIWEASPLSVEQTRLALGNDAKTDVGPGTFVKLSSTGWLVLCGRNTSLELKQVQPAGKGKMSVADYLNGHGKKWQTGDRFDETNE</sequence>
<protein>
    <recommendedName>
        <fullName evidence="4 8">Methionyl-tRNA formyltransferase</fullName>
        <ecNumber evidence="3 8">2.1.2.9</ecNumber>
    </recommendedName>
</protein>
<evidence type="ECO:0000256" key="2">
    <source>
        <dbReference type="ARBA" id="ARBA00010699"/>
    </source>
</evidence>
<evidence type="ECO:0000256" key="5">
    <source>
        <dbReference type="ARBA" id="ARBA00022679"/>
    </source>
</evidence>
<gene>
    <name evidence="8" type="primary">fmt</name>
    <name evidence="11" type="ORF">DIW15_01930</name>
</gene>
<dbReference type="InterPro" id="IPR036477">
    <property type="entry name" value="Formyl_transf_N_sf"/>
</dbReference>
<dbReference type="STRING" id="1121105.GCA_000421665_00735"/>
<organism evidence="11 12">
    <name type="scientific">Bavariicoccus seileri</name>
    <dbReference type="NCBI Taxonomy" id="549685"/>
    <lineage>
        <taxon>Bacteria</taxon>
        <taxon>Bacillati</taxon>
        <taxon>Bacillota</taxon>
        <taxon>Bacilli</taxon>
        <taxon>Lactobacillales</taxon>
        <taxon>Enterococcaceae</taxon>
        <taxon>Bavariicoccus</taxon>
    </lineage>
</organism>
<name>A0A3D4S4P5_9ENTE</name>
<evidence type="ECO:0000313" key="11">
    <source>
        <dbReference type="EMBL" id="HCS93452.1"/>
    </source>
</evidence>
<evidence type="ECO:0000256" key="6">
    <source>
        <dbReference type="ARBA" id="ARBA00022917"/>
    </source>
</evidence>
<dbReference type="InterPro" id="IPR044135">
    <property type="entry name" value="Met-tRNA-FMT_C"/>
</dbReference>
<dbReference type="CDD" id="cd08704">
    <property type="entry name" value="Met_tRNA_FMT_C"/>
    <property type="match status" value="1"/>
</dbReference>
<dbReference type="PANTHER" id="PTHR11138:SF5">
    <property type="entry name" value="METHIONYL-TRNA FORMYLTRANSFERASE, MITOCHONDRIAL"/>
    <property type="match status" value="1"/>
</dbReference>
<dbReference type="Gene3D" id="3.10.25.10">
    <property type="entry name" value="Formyl transferase, C-terminal domain"/>
    <property type="match status" value="1"/>
</dbReference>
<dbReference type="InterPro" id="IPR002376">
    <property type="entry name" value="Formyl_transf_N"/>
</dbReference>
<dbReference type="CDD" id="cd08646">
    <property type="entry name" value="FMT_core_Met-tRNA-FMT_N"/>
    <property type="match status" value="1"/>
</dbReference>
<accession>A0A3D4S4P5</accession>
<dbReference type="InterPro" id="IPR005794">
    <property type="entry name" value="Fmt"/>
</dbReference>
<dbReference type="InterPro" id="IPR005793">
    <property type="entry name" value="Formyl_trans_C"/>
</dbReference>
<feature type="binding site" evidence="8">
    <location>
        <begin position="109"/>
        <end position="112"/>
    </location>
    <ligand>
        <name>(6S)-5,6,7,8-tetrahydrofolate</name>
        <dbReference type="ChEBI" id="CHEBI:57453"/>
    </ligand>
</feature>
<comment type="similarity">
    <text evidence="2 8">Belongs to the Fmt family.</text>
</comment>
<dbReference type="SUPFAM" id="SSF50486">
    <property type="entry name" value="FMT C-terminal domain-like"/>
    <property type="match status" value="1"/>
</dbReference>
<comment type="caution">
    <text evidence="11">The sequence shown here is derived from an EMBL/GenBank/DDBJ whole genome shotgun (WGS) entry which is preliminary data.</text>
</comment>
<keyword evidence="5 8" id="KW-0808">Transferase</keyword>
<proteinExistence type="inferred from homology"/>
<reference evidence="11 12" key="1">
    <citation type="journal article" date="2018" name="Nat. Biotechnol.">
        <title>A standardized bacterial taxonomy based on genome phylogeny substantially revises the tree of life.</title>
        <authorList>
            <person name="Parks D.H."/>
            <person name="Chuvochina M."/>
            <person name="Waite D.W."/>
            <person name="Rinke C."/>
            <person name="Skarshewski A."/>
            <person name="Chaumeil P.A."/>
            <person name="Hugenholtz P."/>
        </authorList>
    </citation>
    <scope>NUCLEOTIDE SEQUENCE [LARGE SCALE GENOMIC DNA]</scope>
    <source>
        <strain evidence="11">UBA11306</strain>
    </source>
</reference>
<dbReference type="Proteomes" id="UP000262195">
    <property type="component" value="Unassembled WGS sequence"/>
</dbReference>
<dbReference type="SUPFAM" id="SSF53328">
    <property type="entry name" value="Formyltransferase"/>
    <property type="match status" value="1"/>
</dbReference>
<dbReference type="InterPro" id="IPR041711">
    <property type="entry name" value="Met-tRNA-FMT_N"/>
</dbReference>
<comment type="function">
    <text evidence="1 8">Attaches a formyl group to the free amino group of methionyl-tRNA(fMet). The formyl group appears to play a dual role in the initiator identity of N-formylmethionyl-tRNA by promoting its recognition by IF2 and preventing the misappropriation of this tRNA by the elongation apparatus.</text>
</comment>
<evidence type="ECO:0000256" key="1">
    <source>
        <dbReference type="ARBA" id="ARBA00002606"/>
    </source>
</evidence>
<comment type="catalytic activity">
    <reaction evidence="7 8">
        <text>L-methionyl-tRNA(fMet) + (6R)-10-formyltetrahydrofolate = N-formyl-L-methionyl-tRNA(fMet) + (6S)-5,6,7,8-tetrahydrofolate + H(+)</text>
        <dbReference type="Rhea" id="RHEA:24380"/>
        <dbReference type="Rhea" id="RHEA-COMP:9952"/>
        <dbReference type="Rhea" id="RHEA-COMP:9953"/>
        <dbReference type="ChEBI" id="CHEBI:15378"/>
        <dbReference type="ChEBI" id="CHEBI:57453"/>
        <dbReference type="ChEBI" id="CHEBI:78530"/>
        <dbReference type="ChEBI" id="CHEBI:78844"/>
        <dbReference type="ChEBI" id="CHEBI:195366"/>
        <dbReference type="EC" id="2.1.2.9"/>
    </reaction>
</comment>
<dbReference type="AlphaFoldDB" id="A0A3D4S4P5"/>
<feature type="domain" description="Formyl transferase N-terminal" evidence="9">
    <location>
        <begin position="3"/>
        <end position="170"/>
    </location>
</feature>
<dbReference type="PANTHER" id="PTHR11138">
    <property type="entry name" value="METHIONYL-TRNA FORMYLTRANSFERASE"/>
    <property type="match status" value="1"/>
</dbReference>
<dbReference type="EMBL" id="DQHO01000014">
    <property type="protein sequence ID" value="HCS93452.1"/>
    <property type="molecule type" value="Genomic_DNA"/>
</dbReference>
<evidence type="ECO:0000256" key="7">
    <source>
        <dbReference type="ARBA" id="ARBA00048558"/>
    </source>
</evidence>
<evidence type="ECO:0000259" key="10">
    <source>
        <dbReference type="Pfam" id="PF02911"/>
    </source>
</evidence>
<dbReference type="InterPro" id="IPR037022">
    <property type="entry name" value="Formyl_trans_C_sf"/>
</dbReference>
<evidence type="ECO:0000259" key="9">
    <source>
        <dbReference type="Pfam" id="PF00551"/>
    </source>
</evidence>
<dbReference type="Gene3D" id="3.40.50.170">
    <property type="entry name" value="Formyl transferase, N-terminal domain"/>
    <property type="match status" value="1"/>
</dbReference>
<evidence type="ECO:0000256" key="4">
    <source>
        <dbReference type="ARBA" id="ARBA00016014"/>
    </source>
</evidence>
<keyword evidence="6 8" id="KW-0648">Protein biosynthesis</keyword>
<dbReference type="NCBIfam" id="TIGR00460">
    <property type="entry name" value="fmt"/>
    <property type="match status" value="1"/>
</dbReference>
<dbReference type="Pfam" id="PF00551">
    <property type="entry name" value="Formyl_trans_N"/>
    <property type="match status" value="1"/>
</dbReference>
<dbReference type="HAMAP" id="MF_00182">
    <property type="entry name" value="Formyl_trans"/>
    <property type="match status" value="1"/>
</dbReference>
<dbReference type="GO" id="GO:0004479">
    <property type="term" value="F:methionyl-tRNA formyltransferase activity"/>
    <property type="evidence" value="ECO:0007669"/>
    <property type="project" value="UniProtKB-UniRule"/>
</dbReference>
<evidence type="ECO:0000313" key="12">
    <source>
        <dbReference type="Proteomes" id="UP000262195"/>
    </source>
</evidence>
<dbReference type="EC" id="2.1.2.9" evidence="3 8"/>
<dbReference type="Pfam" id="PF02911">
    <property type="entry name" value="Formyl_trans_C"/>
    <property type="match status" value="1"/>
</dbReference>
<dbReference type="GO" id="GO:0005829">
    <property type="term" value="C:cytosol"/>
    <property type="evidence" value="ECO:0007669"/>
    <property type="project" value="TreeGrafter"/>
</dbReference>
<dbReference type="InterPro" id="IPR011034">
    <property type="entry name" value="Formyl_transferase-like_C_sf"/>
</dbReference>